<dbReference type="EMBL" id="ANFO01000930">
    <property type="protein sequence ID" value="KGQ05624.1"/>
    <property type="molecule type" value="Genomic_DNA"/>
</dbReference>
<sequence>MTSPSTLRGPEATGGRPLALSDRSPRLLYQGGNKSEECPDHPARRAEAPGTPSVTKTCGPKASPCGTPPNGSRPLTVAGAASLKPLGVIVVAAIAFILAPLRPLRASFSVLNRFPEIARGPPGRPAAIRSAIRSAVRNPAAGAHVINLPHNHLPILPISSYPTQRTMLPFLAAILAISRLASASPFFVFDSTAYTNTTIGFGTSHINWIPAYVCNPLVADGALPSQQAWQRIVTQWAVHPGYPLVLDCENIYLKSAATADANLATMQTLQTWAAAVLPREEGQIIGWYGLAGNTPPALFGHYRKLIANHSSHALFPSAYTFSGSFDEWRERLGTVLAQSKAIDGALPVWPFVWPQYHNSPFAFYPVSLWQSQLRALEGHEDVDGFVVWGGKNHAVCNDACQRVAGEQPWLDATRSFLGKLYGIFNQSPERSGRQAFVGV</sequence>
<feature type="region of interest" description="Disordered" evidence="1">
    <location>
        <begin position="1"/>
        <end position="70"/>
    </location>
</feature>
<reference evidence="2 3" key="1">
    <citation type="submission" date="2012-10" db="EMBL/GenBank/DDBJ databases">
        <title>Genome sequencing and analysis of entomopathogenic fungi Beauveria bassiana D1-5.</title>
        <authorList>
            <person name="Li Q."/>
            <person name="Wang L."/>
            <person name="Zhang Z."/>
            <person name="Wang Q."/>
            <person name="Ren J."/>
            <person name="Wang M."/>
            <person name="Xu W."/>
            <person name="Wang J."/>
            <person name="Lu Y."/>
            <person name="Du Q."/>
            <person name="Sun Z."/>
        </authorList>
    </citation>
    <scope>NUCLEOTIDE SEQUENCE [LARGE SCALE GENOMIC DNA]</scope>
    <source>
        <strain evidence="2 3">D1-5</strain>
    </source>
</reference>
<dbReference type="HOGENOM" id="CLU_050868_0_0_1"/>
<accession>A0A0A2VY17</accession>
<dbReference type="AlphaFoldDB" id="A0A0A2VY17"/>
<evidence type="ECO:0000313" key="3">
    <source>
        <dbReference type="Proteomes" id="UP000030106"/>
    </source>
</evidence>
<evidence type="ECO:0000256" key="1">
    <source>
        <dbReference type="SAM" id="MobiDB-lite"/>
    </source>
</evidence>
<comment type="caution">
    <text evidence="2">The sequence shown here is derived from an EMBL/GenBank/DDBJ whole genome shotgun (WGS) entry which is preliminary data.</text>
</comment>
<proteinExistence type="predicted"/>
<evidence type="ECO:0000313" key="2">
    <source>
        <dbReference type="EMBL" id="KGQ05624.1"/>
    </source>
</evidence>
<gene>
    <name evidence="2" type="ORF">BBAD15_g9125</name>
</gene>
<organism evidence="2 3">
    <name type="scientific">Beauveria bassiana D1-5</name>
    <dbReference type="NCBI Taxonomy" id="1245745"/>
    <lineage>
        <taxon>Eukaryota</taxon>
        <taxon>Fungi</taxon>
        <taxon>Dikarya</taxon>
        <taxon>Ascomycota</taxon>
        <taxon>Pezizomycotina</taxon>
        <taxon>Sordariomycetes</taxon>
        <taxon>Hypocreomycetidae</taxon>
        <taxon>Hypocreales</taxon>
        <taxon>Cordycipitaceae</taxon>
        <taxon>Beauveria</taxon>
    </lineage>
</organism>
<dbReference type="InterPro" id="IPR013785">
    <property type="entry name" value="Aldolase_TIM"/>
</dbReference>
<dbReference type="Proteomes" id="UP000030106">
    <property type="component" value="Unassembled WGS sequence"/>
</dbReference>
<name>A0A0A2VY17_BEABA</name>
<protein>
    <submittedName>
        <fullName evidence="2">Uncharacterized protein</fullName>
    </submittedName>
</protein>
<feature type="compositionally biased region" description="Basic and acidic residues" evidence="1">
    <location>
        <begin position="34"/>
        <end position="47"/>
    </location>
</feature>
<dbReference type="Gene3D" id="3.20.20.70">
    <property type="entry name" value="Aldolase class I"/>
    <property type="match status" value="1"/>
</dbReference>
<dbReference type="OrthoDB" id="4139606at2759"/>